<dbReference type="InterPro" id="IPR010310">
    <property type="entry name" value="T7SS_ESAT-6-like"/>
</dbReference>
<comment type="caution">
    <text evidence="2">The sequence shown here is derived from an EMBL/GenBank/DDBJ whole genome shotgun (WGS) entry which is preliminary data.</text>
</comment>
<sequence length="105" mass="11795">MAVNAEDGAILRGADIVRDSRSDLTSHIDTLRNDIESIPRSGMDGRMAIKFQELMLQWNQDADRLISALDNFEDDLRGTQQAFDATDEERAASLNIETSNVNFTY</sequence>
<keyword evidence="3" id="KW-1185">Reference proteome</keyword>
<accession>A0A3P3VRZ6</accession>
<organism evidence="2 3">
    <name type="scientific">Gulosibacter macacae</name>
    <dbReference type="NCBI Taxonomy" id="2488791"/>
    <lineage>
        <taxon>Bacteria</taxon>
        <taxon>Bacillati</taxon>
        <taxon>Actinomycetota</taxon>
        <taxon>Actinomycetes</taxon>
        <taxon>Micrococcales</taxon>
        <taxon>Microbacteriaceae</taxon>
        <taxon>Gulosibacter</taxon>
    </lineage>
</organism>
<proteinExistence type="predicted"/>
<evidence type="ECO:0000313" key="2">
    <source>
        <dbReference type="EMBL" id="RRJ85552.1"/>
    </source>
</evidence>
<dbReference type="Pfam" id="PF06013">
    <property type="entry name" value="WXG100"/>
    <property type="match status" value="1"/>
</dbReference>
<feature type="coiled-coil region" evidence="1">
    <location>
        <begin position="62"/>
        <end position="89"/>
    </location>
</feature>
<reference evidence="2 3" key="1">
    <citation type="submission" date="2018-11" db="EMBL/GenBank/DDBJ databases">
        <title>YIM 102482-1 draft genome.</title>
        <authorList>
            <person name="Li G."/>
            <person name="Jiang Y."/>
        </authorList>
    </citation>
    <scope>NUCLEOTIDE SEQUENCE [LARGE SCALE GENOMIC DNA]</scope>
    <source>
        <strain evidence="2 3">YIM 102482-1</strain>
    </source>
</reference>
<dbReference type="Gene3D" id="1.10.287.1060">
    <property type="entry name" value="ESAT-6-like"/>
    <property type="match status" value="1"/>
</dbReference>
<gene>
    <name evidence="2" type="ORF">EG850_13000</name>
</gene>
<evidence type="ECO:0000256" key="1">
    <source>
        <dbReference type="SAM" id="Coils"/>
    </source>
</evidence>
<dbReference type="RefSeq" id="WP_124974176.1">
    <property type="nucleotide sequence ID" value="NZ_RQVS01000028.1"/>
</dbReference>
<dbReference type="Proteomes" id="UP000274391">
    <property type="component" value="Unassembled WGS sequence"/>
</dbReference>
<name>A0A3P3VRZ6_9MICO</name>
<keyword evidence="1" id="KW-0175">Coiled coil</keyword>
<dbReference type="OrthoDB" id="3253863at2"/>
<dbReference type="SUPFAM" id="SSF140453">
    <property type="entry name" value="EsxAB dimer-like"/>
    <property type="match status" value="1"/>
</dbReference>
<dbReference type="EMBL" id="RQVS01000028">
    <property type="protein sequence ID" value="RRJ85552.1"/>
    <property type="molecule type" value="Genomic_DNA"/>
</dbReference>
<protein>
    <submittedName>
        <fullName evidence="2">WXG100 family type VII secretion target</fullName>
    </submittedName>
</protein>
<evidence type="ECO:0000313" key="3">
    <source>
        <dbReference type="Proteomes" id="UP000274391"/>
    </source>
</evidence>
<dbReference type="AlphaFoldDB" id="A0A3P3VRZ6"/>
<dbReference type="InterPro" id="IPR036689">
    <property type="entry name" value="ESAT-6-like_sf"/>
</dbReference>